<organism evidence="3 4">
    <name type="scientific">Laceyella sacchari</name>
    <name type="common">Thermoactinomyces thalpophilus</name>
    <dbReference type="NCBI Taxonomy" id="37482"/>
    <lineage>
        <taxon>Bacteria</taxon>
        <taxon>Bacillati</taxon>
        <taxon>Bacillota</taxon>
        <taxon>Bacilli</taxon>
        <taxon>Bacillales</taxon>
        <taxon>Thermoactinomycetaceae</taxon>
        <taxon>Laceyella</taxon>
    </lineage>
</organism>
<name>A0ABY5U1E8_LACSH</name>
<dbReference type="Proteomes" id="UP001058650">
    <property type="component" value="Chromosome"/>
</dbReference>
<dbReference type="GO" id="GO:0032259">
    <property type="term" value="P:methylation"/>
    <property type="evidence" value="ECO:0007669"/>
    <property type="project" value="UniProtKB-KW"/>
</dbReference>
<keyword evidence="4" id="KW-1185">Reference proteome</keyword>
<evidence type="ECO:0000313" key="4">
    <source>
        <dbReference type="Proteomes" id="UP001058650"/>
    </source>
</evidence>
<dbReference type="Pfam" id="PF04072">
    <property type="entry name" value="LCM"/>
    <property type="match status" value="1"/>
</dbReference>
<evidence type="ECO:0000256" key="2">
    <source>
        <dbReference type="ARBA" id="ARBA00022679"/>
    </source>
</evidence>
<sequence>MSLKSKSLTMEAVCAVRAANADLLKDPYSQKIALLLPDAEKNCEILDRGSRGMFSRSVVLRSLYFRDALIDQAKHHTQLIVLSAGFDLRATSLPEWKGKHFFSVDHPYSQAFCRNVFTQAEIDVSDVKFVGFDLNRPPKELMDSLRDNGVDFNEPTTVVWEGATYYFAKEAVYQVMDAFAANFKQFAFYADLINIKSFFEGDKPVSVGVEKNLAFLEKIGEPWIGFFDMEELRTRLKEMGYHAVQLIPREDLEQKYFGEILMSRDNTYFLKATVERN</sequence>
<dbReference type="PANTHER" id="PTHR43619">
    <property type="entry name" value="S-ADENOSYL-L-METHIONINE-DEPENDENT METHYLTRANSFERASE YKTD-RELATED"/>
    <property type="match status" value="1"/>
</dbReference>
<dbReference type="RefSeq" id="WP_132221333.1">
    <property type="nucleotide sequence ID" value="NZ_CP103866.1"/>
</dbReference>
<protein>
    <submittedName>
        <fullName evidence="3">Class I SAM-dependent methyltransferase</fullName>
    </submittedName>
</protein>
<dbReference type="Gene3D" id="3.40.50.150">
    <property type="entry name" value="Vaccinia Virus protein VP39"/>
    <property type="match status" value="1"/>
</dbReference>
<accession>A0ABY5U1E8</accession>
<dbReference type="PANTHER" id="PTHR43619:SF2">
    <property type="entry name" value="S-ADENOSYL-L-METHIONINE-DEPENDENT METHYLTRANSFERASES SUPERFAMILY PROTEIN"/>
    <property type="match status" value="1"/>
</dbReference>
<reference evidence="3" key="1">
    <citation type="submission" date="2022-08" db="EMBL/GenBank/DDBJ databases">
        <title>The complete genome sequence of the thermophilic bacterium Laceyella sacchari FBKL4.010 reveals the basis for tetramethylpyrazine biosynthesis in Moutai-flavor Daqu.</title>
        <authorList>
            <person name="Li D."/>
            <person name="Huang W."/>
            <person name="Wang C."/>
            <person name="Qiu S."/>
        </authorList>
    </citation>
    <scope>NUCLEOTIDE SEQUENCE</scope>
    <source>
        <strain evidence="3">FBKL4.014</strain>
    </source>
</reference>
<evidence type="ECO:0000256" key="1">
    <source>
        <dbReference type="ARBA" id="ARBA00022603"/>
    </source>
</evidence>
<proteinExistence type="predicted"/>
<keyword evidence="1 3" id="KW-0489">Methyltransferase</keyword>
<dbReference type="GO" id="GO:0008168">
    <property type="term" value="F:methyltransferase activity"/>
    <property type="evidence" value="ECO:0007669"/>
    <property type="project" value="UniProtKB-KW"/>
</dbReference>
<evidence type="ECO:0000313" key="3">
    <source>
        <dbReference type="EMBL" id="UWE03323.1"/>
    </source>
</evidence>
<dbReference type="SUPFAM" id="SSF53335">
    <property type="entry name" value="S-adenosyl-L-methionine-dependent methyltransferases"/>
    <property type="match status" value="1"/>
</dbReference>
<gene>
    <name evidence="3" type="ORF">NYR52_14590</name>
</gene>
<dbReference type="InterPro" id="IPR007213">
    <property type="entry name" value="Ppm1/Ppm2/Tcmp"/>
</dbReference>
<keyword evidence="2" id="KW-0808">Transferase</keyword>
<dbReference type="EMBL" id="CP103866">
    <property type="protein sequence ID" value="UWE03323.1"/>
    <property type="molecule type" value="Genomic_DNA"/>
</dbReference>
<dbReference type="InterPro" id="IPR029063">
    <property type="entry name" value="SAM-dependent_MTases_sf"/>
</dbReference>